<evidence type="ECO:0000313" key="4">
    <source>
        <dbReference type="EMBL" id="SDF17925.1"/>
    </source>
</evidence>
<sequence length="534" mass="62023">MKSKLICLLLLVACKLSFAGSAGDSLLEKLNLTIENAHIYDAEKLKQIHTLRQAFAAARHLPLQQQFDICQQLYEQFKVFKYDSAFAYARKLQELAREMNDSQRINYAGVKLGFVLLSSGMFREAGDYLLTVNVNSLPDSARAEYYSLKGRYYYDMSDYSSDTYFAPAYTRQGNIYIDSALMLYKPHSFNYDYSYGLMYQKKQMMDSAKYYYTLTVAHQDITTHQQAIATSSLGNIYIRMGKQDSAIIMMTKAAMADIMSCTKETTAMFILAELLFKKRDVKHASRYIEYAVADASFYGARLRKVQVSAILPIIEVEKINTVEAQKKLLFVYSAIATLLLLALIWLSVIIYRQYKKLQAAQQVITSAHALQQEINYKLMEANKIKEEYIGYCFQINSSYLDKIKKFKKLADQKLTDNKYAEVRYLVNNIDLKEERDELFRNFDRIFLKIFPNFVTVFNSFFKEEDRIRLKDNELLNTDLRIFALIRIGISDNVKIAQILEYSVNTIYTYKTKIKNKAIIPKEEFEERLMDIKAL</sequence>
<dbReference type="RefSeq" id="WP_089829172.1">
    <property type="nucleotide sequence ID" value="NZ_FNBN01000001.1"/>
</dbReference>
<keyword evidence="2" id="KW-0732">Signal</keyword>
<evidence type="ECO:0000313" key="5">
    <source>
        <dbReference type="Proteomes" id="UP000199045"/>
    </source>
</evidence>
<dbReference type="SUPFAM" id="SSF81901">
    <property type="entry name" value="HCP-like"/>
    <property type="match status" value="1"/>
</dbReference>
<reference evidence="4 5" key="1">
    <citation type="submission" date="2016-10" db="EMBL/GenBank/DDBJ databases">
        <authorList>
            <person name="de Groot N.N."/>
        </authorList>
    </citation>
    <scope>NUCLEOTIDE SEQUENCE [LARGE SCALE GENOMIC DNA]</scope>
    <source>
        <strain evidence="4 5">DSM 527</strain>
    </source>
</reference>
<evidence type="ECO:0000256" key="1">
    <source>
        <dbReference type="SAM" id="Phobius"/>
    </source>
</evidence>
<dbReference type="EMBL" id="FNBN01000001">
    <property type="protein sequence ID" value="SDF17925.1"/>
    <property type="molecule type" value="Genomic_DNA"/>
</dbReference>
<dbReference type="OrthoDB" id="1044679at2"/>
<evidence type="ECO:0000259" key="3">
    <source>
        <dbReference type="Pfam" id="PF19904"/>
    </source>
</evidence>
<keyword evidence="1" id="KW-0812">Transmembrane</keyword>
<name>A0A1G7IZ76_CHIFI</name>
<proteinExistence type="predicted"/>
<feature type="chain" id="PRO_5011603084" description="DUF6377 domain-containing protein" evidence="2">
    <location>
        <begin position="20"/>
        <end position="534"/>
    </location>
</feature>
<keyword evidence="1" id="KW-0472">Membrane</keyword>
<feature type="signal peptide" evidence="2">
    <location>
        <begin position="1"/>
        <end position="19"/>
    </location>
</feature>
<dbReference type="InterPro" id="IPR011990">
    <property type="entry name" value="TPR-like_helical_dom_sf"/>
</dbReference>
<dbReference type="Pfam" id="PF19904">
    <property type="entry name" value="DUF6377"/>
    <property type="match status" value="1"/>
</dbReference>
<accession>A0A1G7IZ76</accession>
<dbReference type="Proteomes" id="UP000199045">
    <property type="component" value="Unassembled WGS sequence"/>
</dbReference>
<evidence type="ECO:0000256" key="2">
    <source>
        <dbReference type="SAM" id="SignalP"/>
    </source>
</evidence>
<organism evidence="4 5">
    <name type="scientific">Chitinophaga filiformis</name>
    <name type="common">Myxococcus filiformis</name>
    <name type="synonym">Flexibacter filiformis</name>
    <dbReference type="NCBI Taxonomy" id="104663"/>
    <lineage>
        <taxon>Bacteria</taxon>
        <taxon>Pseudomonadati</taxon>
        <taxon>Bacteroidota</taxon>
        <taxon>Chitinophagia</taxon>
        <taxon>Chitinophagales</taxon>
        <taxon>Chitinophagaceae</taxon>
        <taxon>Chitinophaga</taxon>
    </lineage>
</organism>
<feature type="domain" description="DUF6377" evidence="3">
    <location>
        <begin position="257"/>
        <end position="496"/>
    </location>
</feature>
<dbReference type="Gene3D" id="1.25.40.10">
    <property type="entry name" value="Tetratricopeptide repeat domain"/>
    <property type="match status" value="1"/>
</dbReference>
<dbReference type="AlphaFoldDB" id="A0A1G7IZ76"/>
<dbReference type="InterPro" id="IPR045957">
    <property type="entry name" value="DUF6377"/>
</dbReference>
<keyword evidence="1" id="KW-1133">Transmembrane helix</keyword>
<gene>
    <name evidence="4" type="ORF">SAMN04488121_1011037</name>
</gene>
<dbReference type="STRING" id="104663.SAMN04488121_1011037"/>
<protein>
    <recommendedName>
        <fullName evidence="3">DUF6377 domain-containing protein</fullName>
    </recommendedName>
</protein>
<feature type="transmembrane region" description="Helical" evidence="1">
    <location>
        <begin position="329"/>
        <end position="351"/>
    </location>
</feature>